<comment type="caution">
    <text evidence="1">The sequence shown here is derived from an EMBL/GenBank/DDBJ whole genome shotgun (WGS) entry which is preliminary data.</text>
</comment>
<name>A0ABS7L3E9_9FIRM</name>
<evidence type="ECO:0000313" key="1">
    <source>
        <dbReference type="EMBL" id="MBY0757560.1"/>
    </source>
</evidence>
<accession>A0ABS7L3E9</accession>
<organism evidence="1 2">
    <name type="scientific">Sellimonas caecigallum</name>
    <dbReference type="NCBI Taxonomy" id="2592333"/>
    <lineage>
        <taxon>Bacteria</taxon>
        <taxon>Bacillati</taxon>
        <taxon>Bacillota</taxon>
        <taxon>Clostridia</taxon>
        <taxon>Lachnospirales</taxon>
        <taxon>Lachnospiraceae</taxon>
        <taxon>Sellimonas</taxon>
    </lineage>
</organism>
<evidence type="ECO:0000313" key="2">
    <source>
        <dbReference type="Proteomes" id="UP000779049"/>
    </source>
</evidence>
<protein>
    <submittedName>
        <fullName evidence="1">Uncharacterized protein</fullName>
    </submittedName>
</protein>
<proteinExistence type="predicted"/>
<sequence>MARKSAPIHVIVHYPKTEEGRHELAVRAAGVHADMVGQYINRLNCPSEQKIQLIDEIIHSAVKEKTD</sequence>
<dbReference type="Proteomes" id="UP000779049">
    <property type="component" value="Unassembled WGS sequence"/>
</dbReference>
<gene>
    <name evidence="1" type="ORF">FLB61_00305</name>
</gene>
<dbReference type="EMBL" id="VIRV01000001">
    <property type="protein sequence ID" value="MBY0757560.1"/>
    <property type="molecule type" value="Genomic_DNA"/>
</dbReference>
<keyword evidence="2" id="KW-1185">Reference proteome</keyword>
<reference evidence="1 2" key="1">
    <citation type="journal article" date="2020" name="New Microbes New Infect">
        <title>Sellimonas caecigallum sp. nov., description and genome sequence of a new member of the Sellimonas genus isolated from the cecum of feral chicken.</title>
        <authorList>
            <person name="Wongkuna S."/>
            <person name="Ghimire S."/>
            <person name="Antony L."/>
            <person name="Chankhamhaengdecha S."/>
            <person name="Janvilisri T."/>
            <person name="Scaria J."/>
        </authorList>
    </citation>
    <scope>NUCLEOTIDE SEQUENCE [LARGE SCALE GENOMIC DNA]</scope>
    <source>
        <strain evidence="1 2">SW451</strain>
    </source>
</reference>